<dbReference type="InterPro" id="IPR036142">
    <property type="entry name" value="ENT_dom-like_sf"/>
</dbReference>
<organism evidence="4 5">
    <name type="scientific">Kingdonia uniflora</name>
    <dbReference type="NCBI Taxonomy" id="39325"/>
    <lineage>
        <taxon>Eukaryota</taxon>
        <taxon>Viridiplantae</taxon>
        <taxon>Streptophyta</taxon>
        <taxon>Embryophyta</taxon>
        <taxon>Tracheophyta</taxon>
        <taxon>Spermatophyta</taxon>
        <taxon>Magnoliopsida</taxon>
        <taxon>Ranunculales</taxon>
        <taxon>Circaeasteraceae</taxon>
        <taxon>Kingdonia</taxon>
    </lineage>
</organism>
<dbReference type="OrthoDB" id="663550at2759"/>
<evidence type="ECO:0000313" key="4">
    <source>
        <dbReference type="EMBL" id="KAF6173413.1"/>
    </source>
</evidence>
<accession>A0A7J7P267</accession>
<evidence type="ECO:0000259" key="3">
    <source>
        <dbReference type="PROSITE" id="PS51138"/>
    </source>
</evidence>
<evidence type="ECO:0000313" key="5">
    <source>
        <dbReference type="Proteomes" id="UP000541444"/>
    </source>
</evidence>
<dbReference type="InterPro" id="IPR005491">
    <property type="entry name" value="ENT_dom"/>
</dbReference>
<dbReference type="PANTHER" id="PTHR33432">
    <property type="entry name" value="PROTEIN EMSY-LIKE 4"/>
    <property type="match status" value="1"/>
</dbReference>
<dbReference type="InterPro" id="IPR033485">
    <property type="entry name" value="EMSY-LIKE_plant"/>
</dbReference>
<evidence type="ECO:0000256" key="2">
    <source>
        <dbReference type="ARBA" id="ARBA00023242"/>
    </source>
</evidence>
<gene>
    <name evidence="4" type="ORF">GIB67_027108</name>
</gene>
<comment type="caution">
    <text evidence="4">The sequence shown here is derived from an EMBL/GenBank/DDBJ whole genome shotgun (WGS) entry which is preliminary data.</text>
</comment>
<feature type="domain" description="ENT" evidence="3">
    <location>
        <begin position="170"/>
        <end position="230"/>
    </location>
</feature>
<name>A0A7J7P267_9MAGN</name>
<dbReference type="Proteomes" id="UP000541444">
    <property type="component" value="Unassembled WGS sequence"/>
</dbReference>
<sequence>MHRQENLKSFPRMKTLKKRYSAKVDDAIMEFGTKRRSIKMGQCVKRRTKDFRECDVTFTKAHQFLKKVDVVSHSKPKVGKRCKIISSEVDETQITSNYSSHPFPKPYQVSVESNECSVASCSSNYSPKYTTRYSQKSSRDGADSFLDDAESFCPSIYERKYVTSCDNSNLEDAVHKLELHAYKMTLQALYVSGPLSWEQESLLTNLRISLHISNEEHLFQLRQLLSPQVL</sequence>
<protein>
    <recommendedName>
        <fullName evidence="3">ENT domain-containing protein</fullName>
    </recommendedName>
</protein>
<dbReference type="PANTHER" id="PTHR33432:SF33">
    <property type="entry name" value="OS03G0796400 PROTEIN"/>
    <property type="match status" value="1"/>
</dbReference>
<keyword evidence="5" id="KW-1185">Reference proteome</keyword>
<dbReference type="Gene3D" id="1.10.1240.40">
    <property type="entry name" value="ENT domain"/>
    <property type="match status" value="1"/>
</dbReference>
<dbReference type="GO" id="GO:0005634">
    <property type="term" value="C:nucleus"/>
    <property type="evidence" value="ECO:0007669"/>
    <property type="project" value="UniProtKB-SubCell"/>
</dbReference>
<dbReference type="SUPFAM" id="SSF158639">
    <property type="entry name" value="ENT-like"/>
    <property type="match status" value="1"/>
</dbReference>
<dbReference type="PROSITE" id="PS51138">
    <property type="entry name" value="ENT"/>
    <property type="match status" value="1"/>
</dbReference>
<dbReference type="EMBL" id="JACGCM010000347">
    <property type="protein sequence ID" value="KAF6173413.1"/>
    <property type="molecule type" value="Genomic_DNA"/>
</dbReference>
<dbReference type="GO" id="GO:0050832">
    <property type="term" value="P:defense response to fungus"/>
    <property type="evidence" value="ECO:0007669"/>
    <property type="project" value="InterPro"/>
</dbReference>
<reference evidence="4 5" key="1">
    <citation type="journal article" date="2020" name="IScience">
        <title>Genome Sequencing of the Endangered Kingdonia uniflora (Circaeasteraceae, Ranunculales) Reveals Potential Mechanisms of Evolutionary Specialization.</title>
        <authorList>
            <person name="Sun Y."/>
            <person name="Deng T."/>
            <person name="Zhang A."/>
            <person name="Moore M.J."/>
            <person name="Landis J.B."/>
            <person name="Lin N."/>
            <person name="Zhang H."/>
            <person name="Zhang X."/>
            <person name="Huang J."/>
            <person name="Zhang X."/>
            <person name="Sun H."/>
            <person name="Wang H."/>
        </authorList>
    </citation>
    <scope>NUCLEOTIDE SEQUENCE [LARGE SCALE GENOMIC DNA]</scope>
    <source>
        <strain evidence="4">TB1705</strain>
        <tissue evidence="4">Leaf</tissue>
    </source>
</reference>
<evidence type="ECO:0000256" key="1">
    <source>
        <dbReference type="ARBA" id="ARBA00004123"/>
    </source>
</evidence>
<comment type="subcellular location">
    <subcellularLocation>
        <location evidence="1">Nucleus</location>
    </subcellularLocation>
</comment>
<dbReference type="SMART" id="SM01191">
    <property type="entry name" value="ENT"/>
    <property type="match status" value="1"/>
</dbReference>
<proteinExistence type="predicted"/>
<dbReference type="AlphaFoldDB" id="A0A7J7P267"/>
<dbReference type="Pfam" id="PF03735">
    <property type="entry name" value="ENT"/>
    <property type="match status" value="1"/>
</dbReference>
<keyword evidence="2" id="KW-0539">Nucleus</keyword>